<dbReference type="Pfam" id="PF06108">
    <property type="entry name" value="DUF952"/>
    <property type="match status" value="1"/>
</dbReference>
<evidence type="ECO:0000313" key="2">
    <source>
        <dbReference type="EMBL" id="EKX60794.1"/>
    </source>
</evidence>
<dbReference type="Gene3D" id="3.20.170.20">
    <property type="entry name" value="Protein of unknown function DUF952"/>
    <property type="match status" value="1"/>
</dbReference>
<comment type="caution">
    <text evidence="2">The sequence shown here is derived from an EMBL/GenBank/DDBJ whole genome shotgun (WGS) entry which is preliminary data.</text>
</comment>
<dbReference type="PANTHER" id="PTHR34129:SF1">
    <property type="entry name" value="DUF952 DOMAIN-CONTAINING PROTEIN"/>
    <property type="match status" value="1"/>
</dbReference>
<dbReference type="PANTHER" id="PTHR34129">
    <property type="entry name" value="BLR1139 PROTEIN"/>
    <property type="match status" value="1"/>
</dbReference>
<protein>
    <recommendedName>
        <fullName evidence="4">DUF952 domain-containing protein</fullName>
    </recommendedName>
</protein>
<dbReference type="Proteomes" id="UP000010411">
    <property type="component" value="Unassembled WGS sequence"/>
</dbReference>
<accession>L1KJS6</accession>
<name>L1KJS6_9ACTN</name>
<organism evidence="2 3">
    <name type="scientific">Streptomyces ipomoeae 91-03</name>
    <dbReference type="NCBI Taxonomy" id="698759"/>
    <lineage>
        <taxon>Bacteria</taxon>
        <taxon>Bacillati</taxon>
        <taxon>Actinomycetota</taxon>
        <taxon>Actinomycetes</taxon>
        <taxon>Kitasatosporales</taxon>
        <taxon>Streptomycetaceae</taxon>
        <taxon>Streptomyces</taxon>
    </lineage>
</organism>
<dbReference type="SUPFAM" id="SSF56399">
    <property type="entry name" value="ADP-ribosylation"/>
    <property type="match status" value="1"/>
</dbReference>
<proteinExistence type="predicted"/>
<dbReference type="EMBL" id="AEJC01000629">
    <property type="protein sequence ID" value="EKX60794.1"/>
    <property type="molecule type" value="Genomic_DNA"/>
</dbReference>
<dbReference type="AlphaFoldDB" id="L1KJS6"/>
<evidence type="ECO:0000256" key="1">
    <source>
        <dbReference type="SAM" id="MobiDB-lite"/>
    </source>
</evidence>
<sequence>MRSPTRFAGRLANQERSEGDVTRWHKTHTKSYVTAVVRHHRAPLLYNRAMIHHVVTPDAWESGPDEPYAPASLPEDGFVHCSPDETTTLAVINAFYREAPKPLRVLLIDEERLDARVEFEAAAPAPPPGVGDDVLFPHVFGPINRDAVVRIQEVEWDGEGLATGLTDPK</sequence>
<reference evidence="2 3" key="1">
    <citation type="submission" date="2012-11" db="EMBL/GenBank/DDBJ databases">
        <authorList>
            <person name="Huguet-Tapia J.C."/>
            <person name="Durkin A.S."/>
            <person name="Pettis G.S."/>
            <person name="Badger J.H."/>
        </authorList>
    </citation>
    <scope>NUCLEOTIDE SEQUENCE [LARGE SCALE GENOMIC DNA]</scope>
    <source>
        <strain evidence="2 3">91-03</strain>
    </source>
</reference>
<feature type="region of interest" description="Disordered" evidence="1">
    <location>
        <begin position="1"/>
        <end position="21"/>
    </location>
</feature>
<gene>
    <name evidence="2" type="ORF">STRIP9103_04176</name>
</gene>
<dbReference type="PATRIC" id="fig|698759.3.peg.8490"/>
<evidence type="ECO:0008006" key="4">
    <source>
        <dbReference type="Google" id="ProtNLM"/>
    </source>
</evidence>
<evidence type="ECO:0000313" key="3">
    <source>
        <dbReference type="Proteomes" id="UP000010411"/>
    </source>
</evidence>
<dbReference type="InterPro" id="IPR009297">
    <property type="entry name" value="DUF952"/>
</dbReference>
<keyword evidence="3" id="KW-1185">Reference proteome</keyword>